<keyword evidence="1" id="KW-0812">Transmembrane</keyword>
<organism evidence="2 3">
    <name type="scientific">Solanum commersonii</name>
    <name type="common">Commerson's wild potato</name>
    <name type="synonym">Commerson's nightshade</name>
    <dbReference type="NCBI Taxonomy" id="4109"/>
    <lineage>
        <taxon>Eukaryota</taxon>
        <taxon>Viridiplantae</taxon>
        <taxon>Streptophyta</taxon>
        <taxon>Embryophyta</taxon>
        <taxon>Tracheophyta</taxon>
        <taxon>Spermatophyta</taxon>
        <taxon>Magnoliopsida</taxon>
        <taxon>eudicotyledons</taxon>
        <taxon>Gunneridae</taxon>
        <taxon>Pentapetalae</taxon>
        <taxon>asterids</taxon>
        <taxon>lamiids</taxon>
        <taxon>Solanales</taxon>
        <taxon>Solanaceae</taxon>
        <taxon>Solanoideae</taxon>
        <taxon>Solaneae</taxon>
        <taxon>Solanum</taxon>
    </lineage>
</organism>
<proteinExistence type="predicted"/>
<accession>A0A9J5ZYZ1</accession>
<keyword evidence="1" id="KW-1133">Transmembrane helix</keyword>
<reference evidence="2 3" key="1">
    <citation type="submission" date="2020-09" db="EMBL/GenBank/DDBJ databases">
        <title>De no assembly of potato wild relative species, Solanum commersonii.</title>
        <authorList>
            <person name="Cho K."/>
        </authorList>
    </citation>
    <scope>NUCLEOTIDE SEQUENCE [LARGE SCALE GENOMIC DNA]</scope>
    <source>
        <strain evidence="2">LZ3.2</strain>
        <tissue evidence="2">Leaf</tissue>
    </source>
</reference>
<feature type="transmembrane region" description="Helical" evidence="1">
    <location>
        <begin position="78"/>
        <end position="106"/>
    </location>
</feature>
<dbReference type="EMBL" id="JACXVP010000003">
    <property type="protein sequence ID" value="KAG5617063.1"/>
    <property type="molecule type" value="Genomic_DNA"/>
</dbReference>
<protein>
    <submittedName>
        <fullName evidence="2">Uncharacterized protein</fullName>
    </submittedName>
</protein>
<keyword evidence="1" id="KW-0472">Membrane</keyword>
<evidence type="ECO:0000313" key="2">
    <source>
        <dbReference type="EMBL" id="KAG5617063.1"/>
    </source>
</evidence>
<evidence type="ECO:0000256" key="1">
    <source>
        <dbReference type="SAM" id="Phobius"/>
    </source>
</evidence>
<keyword evidence="3" id="KW-1185">Reference proteome</keyword>
<name>A0A9J5ZYZ1_SOLCO</name>
<dbReference type="Proteomes" id="UP000824120">
    <property type="component" value="Chromosome 3"/>
</dbReference>
<dbReference type="PANTHER" id="PTHR11206">
    <property type="entry name" value="MULTIDRUG RESISTANCE PROTEIN"/>
    <property type="match status" value="1"/>
</dbReference>
<sequence>MSIVLIAGCLKDPVTAVASLSICVRVSNELGLGHARATKYSVYVTLFQSLLIGILCMSVVLALRELYSSIVLSPQNDLFVLLLEGLWGGMIAGLALQTLLLSIVIYRIDWDKEVEQTTKRMRLWGDQDIEK</sequence>
<comment type="caution">
    <text evidence="2">The sequence shown here is derived from an EMBL/GenBank/DDBJ whole genome shotgun (WGS) entry which is preliminary data.</text>
</comment>
<dbReference type="AlphaFoldDB" id="A0A9J5ZYZ1"/>
<dbReference type="OrthoDB" id="1745149at2759"/>
<evidence type="ECO:0000313" key="3">
    <source>
        <dbReference type="Proteomes" id="UP000824120"/>
    </source>
</evidence>
<gene>
    <name evidence="2" type="ORF">H5410_016887</name>
</gene>
<feature type="transmembrane region" description="Helical" evidence="1">
    <location>
        <begin position="42"/>
        <end position="66"/>
    </location>
</feature>